<reference evidence="2" key="2">
    <citation type="journal article" date="2018" name="Plant J.">
        <title>The Sorghum bicolor reference genome: improved assembly, gene annotations, a transcriptome atlas, and signatures of genome organization.</title>
        <authorList>
            <person name="McCormick R.F."/>
            <person name="Truong S.K."/>
            <person name="Sreedasyam A."/>
            <person name="Jenkins J."/>
            <person name="Shu S."/>
            <person name="Sims D."/>
            <person name="Kennedy M."/>
            <person name="Amirebrahimi M."/>
            <person name="Weers B.D."/>
            <person name="McKinley B."/>
            <person name="Mattison A."/>
            <person name="Morishige D.T."/>
            <person name="Grimwood J."/>
            <person name="Schmutz J."/>
            <person name="Mullet J.E."/>
        </authorList>
    </citation>
    <scope>NUCLEOTIDE SEQUENCE [LARGE SCALE GENOMIC DNA]</scope>
    <source>
        <strain evidence="2">cv. BTx623</strain>
    </source>
</reference>
<accession>A0A1Z5RCI1</accession>
<sequence>MKRKRKLTGVIWCVIVLTHELPWFTFLDFYGQAGRTFIPNCYHLPKAIRCCFLLDCIKHTLGFYLKYCYSRH</sequence>
<keyword evidence="2" id="KW-1185">Reference proteome</keyword>
<dbReference type="EMBL" id="CM000765">
    <property type="protein sequence ID" value="OQU81145.1"/>
    <property type="molecule type" value="Genomic_DNA"/>
</dbReference>
<dbReference type="InParanoid" id="A0A1Z5RCI1"/>
<gene>
    <name evidence="1" type="ORF">SORBI_3006G016950</name>
</gene>
<organism evidence="1 2">
    <name type="scientific">Sorghum bicolor</name>
    <name type="common">Sorghum</name>
    <name type="synonym">Sorghum vulgare</name>
    <dbReference type="NCBI Taxonomy" id="4558"/>
    <lineage>
        <taxon>Eukaryota</taxon>
        <taxon>Viridiplantae</taxon>
        <taxon>Streptophyta</taxon>
        <taxon>Embryophyta</taxon>
        <taxon>Tracheophyta</taxon>
        <taxon>Spermatophyta</taxon>
        <taxon>Magnoliopsida</taxon>
        <taxon>Liliopsida</taxon>
        <taxon>Poales</taxon>
        <taxon>Poaceae</taxon>
        <taxon>PACMAD clade</taxon>
        <taxon>Panicoideae</taxon>
        <taxon>Andropogonodae</taxon>
        <taxon>Andropogoneae</taxon>
        <taxon>Sorghinae</taxon>
        <taxon>Sorghum</taxon>
    </lineage>
</organism>
<evidence type="ECO:0000313" key="2">
    <source>
        <dbReference type="Proteomes" id="UP000000768"/>
    </source>
</evidence>
<protein>
    <submittedName>
        <fullName evidence="1">Uncharacterized protein</fullName>
    </submittedName>
</protein>
<reference evidence="1 2" key="1">
    <citation type="journal article" date="2009" name="Nature">
        <title>The Sorghum bicolor genome and the diversification of grasses.</title>
        <authorList>
            <person name="Paterson A.H."/>
            <person name="Bowers J.E."/>
            <person name="Bruggmann R."/>
            <person name="Dubchak I."/>
            <person name="Grimwood J."/>
            <person name="Gundlach H."/>
            <person name="Haberer G."/>
            <person name="Hellsten U."/>
            <person name="Mitros T."/>
            <person name="Poliakov A."/>
            <person name="Schmutz J."/>
            <person name="Spannagl M."/>
            <person name="Tang H."/>
            <person name="Wang X."/>
            <person name="Wicker T."/>
            <person name="Bharti A.K."/>
            <person name="Chapman J."/>
            <person name="Feltus F.A."/>
            <person name="Gowik U."/>
            <person name="Grigoriev I.V."/>
            <person name="Lyons E."/>
            <person name="Maher C.A."/>
            <person name="Martis M."/>
            <person name="Narechania A."/>
            <person name="Otillar R.P."/>
            <person name="Penning B.W."/>
            <person name="Salamov A.A."/>
            <person name="Wang Y."/>
            <person name="Zhang L."/>
            <person name="Carpita N.C."/>
            <person name="Freeling M."/>
            <person name="Gingle A.R."/>
            <person name="Hash C.T."/>
            <person name="Keller B."/>
            <person name="Klein P."/>
            <person name="Kresovich S."/>
            <person name="McCann M.C."/>
            <person name="Ming R."/>
            <person name="Peterson D.G."/>
            <person name="Mehboob-ur-Rahman"/>
            <person name="Ware D."/>
            <person name="Westhoff P."/>
            <person name="Mayer K.F."/>
            <person name="Messing J."/>
            <person name="Rokhsar D.S."/>
        </authorList>
    </citation>
    <scope>NUCLEOTIDE SEQUENCE [LARGE SCALE GENOMIC DNA]</scope>
    <source>
        <strain evidence="2">cv. BTx623</strain>
    </source>
</reference>
<dbReference type="Gramene" id="OQU81145">
    <property type="protein sequence ID" value="OQU81145"/>
    <property type="gene ID" value="SORBI_3006G016950"/>
</dbReference>
<dbReference type="Proteomes" id="UP000000768">
    <property type="component" value="Chromosome 6"/>
</dbReference>
<dbReference type="AlphaFoldDB" id="A0A1Z5RCI1"/>
<evidence type="ECO:0000313" key="1">
    <source>
        <dbReference type="EMBL" id="OQU81145.1"/>
    </source>
</evidence>
<name>A0A1Z5RCI1_SORBI</name>
<proteinExistence type="predicted"/>